<organism evidence="3 4">
    <name type="scientific">Plasticicumulans acidivorans</name>
    <dbReference type="NCBI Taxonomy" id="886464"/>
    <lineage>
        <taxon>Bacteria</taxon>
        <taxon>Pseudomonadati</taxon>
        <taxon>Pseudomonadota</taxon>
        <taxon>Gammaproteobacteria</taxon>
        <taxon>Candidatus Competibacteraceae</taxon>
        <taxon>Plasticicumulans</taxon>
    </lineage>
</organism>
<dbReference type="AlphaFoldDB" id="A0A317MZL4"/>
<dbReference type="PIRSF" id="PIRSF028141">
    <property type="entry name" value="C-di-GMP_BP_PA4608"/>
    <property type="match status" value="1"/>
</dbReference>
<reference evidence="3 4" key="1">
    <citation type="submission" date="2018-05" db="EMBL/GenBank/DDBJ databases">
        <title>Genomic Encyclopedia of Type Strains, Phase IV (KMG-IV): sequencing the most valuable type-strain genomes for metagenomic binning, comparative biology and taxonomic classification.</title>
        <authorList>
            <person name="Goeker M."/>
        </authorList>
    </citation>
    <scope>NUCLEOTIDE SEQUENCE [LARGE SCALE GENOMIC DNA]</scope>
    <source>
        <strain evidence="3 4">DSM 23606</strain>
    </source>
</reference>
<dbReference type="RefSeq" id="WP_110016737.1">
    <property type="nucleotide sequence ID" value="NZ_QGTJ01000001.1"/>
</dbReference>
<dbReference type="EMBL" id="QGTJ01000001">
    <property type="protein sequence ID" value="PWV65742.1"/>
    <property type="molecule type" value="Genomic_DNA"/>
</dbReference>
<sequence length="122" mass="13724">MSEERRIYSRIPFVAHARLEVDGTVHEVELLDLSLKGALLQFSGTAPAPGSGMRMQLALDPAEEIVLAMHGILVHTEGDRLGLHFDAVDIDTMTHLRRLMEFNLGDPERIRREVHEMVQIVS</sequence>
<gene>
    <name evidence="3" type="ORF">C7443_101227</name>
</gene>
<evidence type="ECO:0000313" key="3">
    <source>
        <dbReference type="EMBL" id="PWV65742.1"/>
    </source>
</evidence>
<proteinExistence type="predicted"/>
<dbReference type="OrthoDB" id="5298508at2"/>
<evidence type="ECO:0000259" key="2">
    <source>
        <dbReference type="Pfam" id="PF07238"/>
    </source>
</evidence>
<comment type="subunit">
    <text evidence="1">Monomer in both c-di-GMP-bound and free forms.</text>
</comment>
<dbReference type="SUPFAM" id="SSF141371">
    <property type="entry name" value="PilZ domain-like"/>
    <property type="match status" value="1"/>
</dbReference>
<dbReference type="InterPro" id="IPR009875">
    <property type="entry name" value="PilZ_domain"/>
</dbReference>
<keyword evidence="4" id="KW-1185">Reference proteome</keyword>
<comment type="caution">
    <text evidence="3">The sequence shown here is derived from an EMBL/GenBank/DDBJ whole genome shotgun (WGS) entry which is preliminary data.</text>
</comment>
<dbReference type="InterPro" id="IPR027021">
    <property type="entry name" value="C-di-GMP_BP_PA4608"/>
</dbReference>
<dbReference type="Gene3D" id="2.40.10.220">
    <property type="entry name" value="predicted glycosyltransferase like domains"/>
    <property type="match status" value="1"/>
</dbReference>
<name>A0A317MZL4_9GAMM</name>
<feature type="domain" description="PilZ" evidence="2">
    <location>
        <begin position="4"/>
        <end position="101"/>
    </location>
</feature>
<protein>
    <recommendedName>
        <fullName evidence="1">Cyclic diguanosine monophosphate-binding protein</fullName>
        <shortName evidence="1">c-di-GMP-binding protein</shortName>
    </recommendedName>
    <alternativeName>
        <fullName evidence="1">Pilz domain-containing protein</fullName>
    </alternativeName>
</protein>
<evidence type="ECO:0000313" key="4">
    <source>
        <dbReference type="Proteomes" id="UP000246569"/>
    </source>
</evidence>
<comment type="function">
    <text evidence="1">Binds the second messenger bis-(3'-5') cyclic dimeric guanosine monophosphate (c-di-GMP). Can bind two c-di-GMP molecules per monomer. May play a role in bacterial second-messenger regulated processes. Binding to c-di-GMP induces a conformational change of the C- and N-termini resulting in the exposure of a highly negative surface on one side of the protein to a possible effector protein.</text>
</comment>
<dbReference type="GO" id="GO:0035438">
    <property type="term" value="F:cyclic-di-GMP binding"/>
    <property type="evidence" value="ECO:0007669"/>
    <property type="project" value="InterPro"/>
</dbReference>
<evidence type="ECO:0000256" key="1">
    <source>
        <dbReference type="PIRNR" id="PIRNR028141"/>
    </source>
</evidence>
<dbReference type="Pfam" id="PF07238">
    <property type="entry name" value="PilZ"/>
    <property type="match status" value="1"/>
</dbReference>
<dbReference type="Proteomes" id="UP000246569">
    <property type="component" value="Unassembled WGS sequence"/>
</dbReference>
<keyword evidence="1" id="KW-0547">Nucleotide-binding</keyword>
<keyword evidence="1" id="KW-0973">c-di-GMP</keyword>
<accession>A0A317MZL4</accession>